<feature type="transmembrane region" description="Helical" evidence="1">
    <location>
        <begin position="91"/>
        <end position="110"/>
    </location>
</feature>
<keyword evidence="1" id="KW-0472">Membrane</keyword>
<name>A0ABY5R8Z2_9MOLU</name>
<feature type="transmembrane region" description="Helical" evidence="1">
    <location>
        <begin position="255"/>
        <end position="276"/>
    </location>
</feature>
<feature type="transmembrane region" description="Helical" evidence="1">
    <location>
        <begin position="203"/>
        <end position="224"/>
    </location>
</feature>
<dbReference type="EMBL" id="CP102734">
    <property type="protein sequence ID" value="UVD81963.1"/>
    <property type="molecule type" value="Genomic_DNA"/>
</dbReference>
<dbReference type="Pfam" id="PF14808">
    <property type="entry name" value="TMEM164"/>
    <property type="match status" value="1"/>
</dbReference>
<protein>
    <submittedName>
        <fullName evidence="2">YwaF family protein</fullName>
    </submittedName>
</protein>
<gene>
    <name evidence="2" type="ORF">NV226_01495</name>
</gene>
<organism evidence="2 3">
    <name type="scientific">Mycoplasma iguanae</name>
    <dbReference type="NCBI Taxonomy" id="292461"/>
    <lineage>
        <taxon>Bacteria</taxon>
        <taxon>Bacillati</taxon>
        <taxon>Mycoplasmatota</taxon>
        <taxon>Mollicutes</taxon>
        <taxon>Mycoplasmataceae</taxon>
        <taxon>Mycoplasma</taxon>
    </lineage>
</organism>
<evidence type="ECO:0000313" key="2">
    <source>
        <dbReference type="EMBL" id="UVD81963.1"/>
    </source>
</evidence>
<feature type="transmembrane region" description="Helical" evidence="1">
    <location>
        <begin position="60"/>
        <end position="79"/>
    </location>
</feature>
<reference evidence="2" key="1">
    <citation type="submission" date="2022-08" db="EMBL/GenBank/DDBJ databases">
        <title>Complete genome of Mycoplasma iguanae type strain 2327.</title>
        <authorList>
            <person name="Spergser J."/>
        </authorList>
    </citation>
    <scope>NUCLEOTIDE SEQUENCE</scope>
    <source>
        <strain evidence="2">2327</strain>
    </source>
</reference>
<keyword evidence="1" id="KW-1133">Transmembrane helix</keyword>
<feature type="transmembrane region" description="Helical" evidence="1">
    <location>
        <begin position="115"/>
        <end position="134"/>
    </location>
</feature>
<evidence type="ECO:0000313" key="3">
    <source>
        <dbReference type="Proteomes" id="UP001059252"/>
    </source>
</evidence>
<accession>A0ABY5R8Z2</accession>
<feature type="transmembrane region" description="Helical" evidence="1">
    <location>
        <begin position="169"/>
        <end position="191"/>
    </location>
</feature>
<keyword evidence="1" id="KW-0812">Transmembrane</keyword>
<dbReference type="RefSeq" id="WP_258211137.1">
    <property type="nucleotide sequence ID" value="NZ_CP102734.1"/>
</dbReference>
<evidence type="ECO:0000256" key="1">
    <source>
        <dbReference type="SAM" id="Phobius"/>
    </source>
</evidence>
<feature type="transmembrane region" description="Helical" evidence="1">
    <location>
        <begin position="20"/>
        <end position="39"/>
    </location>
</feature>
<sequence length="313" mass="36671">MSRNAISWRGNQLTFAASAPLFWTFFALILLLMMLVWIYKEKTSAYFQNVTRIMFMPKRIFEIFSGIAIITFTLIRVLFLELDDYAQKWEYFQLHFCRFFVFIIGVLLIINKKHYIKYFGILSMLGGLIGILFADLKNSAELINADLAYELTRSPANGKPGLEWGHDSYFWWDFIFAHNFVLIASFMLFIVSGKKAKIDQQALFISIVGMTILTAIVFWLNIVMDYIAPVQWKSNWFYLGSQGINTLGKYSKWPYSFFVLWPAGVFASIIFTFLYFAQDKIHFEFSAKGLPKKIKIVKSQNWEYFISKKLYTK</sequence>
<proteinExistence type="predicted"/>
<keyword evidence="3" id="KW-1185">Reference proteome</keyword>
<dbReference type="Proteomes" id="UP001059252">
    <property type="component" value="Chromosome"/>
</dbReference>